<evidence type="ECO:0000313" key="4">
    <source>
        <dbReference type="EMBL" id="AMY71459.1"/>
    </source>
</evidence>
<evidence type="ECO:0000256" key="2">
    <source>
        <dbReference type="SAM" id="SignalP"/>
    </source>
</evidence>
<dbReference type="SUPFAM" id="SSF56925">
    <property type="entry name" value="OMPA-like"/>
    <property type="match status" value="1"/>
</dbReference>
<feature type="domain" description="Outer membrane protein beta-barrel" evidence="3">
    <location>
        <begin position="11"/>
        <end position="213"/>
    </location>
</feature>
<keyword evidence="1 2" id="KW-0732">Signal</keyword>
<dbReference type="KEGG" id="daa:AKL17_4246"/>
<dbReference type="AlphaFoldDB" id="A0A161H0I9"/>
<dbReference type="OrthoDB" id="9810784at2"/>
<feature type="signal peptide" evidence="2">
    <location>
        <begin position="1"/>
        <end position="23"/>
    </location>
</feature>
<organism evidence="4 5">
    <name type="scientific">Frigidibacter mobilis</name>
    <dbReference type="NCBI Taxonomy" id="1335048"/>
    <lineage>
        <taxon>Bacteria</taxon>
        <taxon>Pseudomonadati</taxon>
        <taxon>Pseudomonadota</taxon>
        <taxon>Alphaproteobacteria</taxon>
        <taxon>Rhodobacterales</taxon>
        <taxon>Paracoccaceae</taxon>
        <taxon>Frigidibacter</taxon>
    </lineage>
</organism>
<accession>A0A161H0I9</accession>
<evidence type="ECO:0000256" key="1">
    <source>
        <dbReference type="ARBA" id="ARBA00022729"/>
    </source>
</evidence>
<dbReference type="STRING" id="1335048.AKL17_4246"/>
<evidence type="ECO:0000259" key="3">
    <source>
        <dbReference type="Pfam" id="PF13505"/>
    </source>
</evidence>
<dbReference type="RefSeq" id="WP_066816990.1">
    <property type="nucleotide sequence ID" value="NZ_CP012661.1"/>
</dbReference>
<dbReference type="Gene3D" id="2.40.160.20">
    <property type="match status" value="1"/>
</dbReference>
<proteinExistence type="predicted"/>
<reference evidence="4 5" key="1">
    <citation type="submission" date="2015-09" db="EMBL/GenBank/DDBJ databases">
        <title>Complete genome sequence of Defluviimonas alba cai42t isolated from an oilfield in Xinjiang.</title>
        <authorList>
            <person name="Geng S."/>
            <person name="Pan X."/>
            <person name="Wu X."/>
        </authorList>
    </citation>
    <scope>NUCLEOTIDE SEQUENCE [LARGE SCALE GENOMIC DNA]</scope>
    <source>
        <strain evidence="5">cai42</strain>
    </source>
</reference>
<evidence type="ECO:0000313" key="5">
    <source>
        <dbReference type="Proteomes" id="UP000076128"/>
    </source>
</evidence>
<name>A0A161H0I9_9RHOB</name>
<keyword evidence="5" id="KW-1185">Reference proteome</keyword>
<dbReference type="Pfam" id="PF13505">
    <property type="entry name" value="OMP_b-brl"/>
    <property type="match status" value="1"/>
</dbReference>
<sequence>MGRSGVWGLAAAMALGLATAASAEIEISLYSGRQAAPPSNIDSPVSGSDRVSWEGRSTEAPPYYGLRATWWQNERWGWGVEVNHAKVYADEPADYGYERLEFTDGLNFVTANLFRRWQQPGQRVTPYVGAGFGVSIPHVDVQPIGGAHTFGYQITGPVVQWVAGASYALDDRWSVFGEYKGTWSRHEADLDSGGSLKTELQTNALNIGISRKF</sequence>
<gene>
    <name evidence="4" type="ORF">AKL17_4246</name>
</gene>
<feature type="chain" id="PRO_5007822611" evidence="2">
    <location>
        <begin position="24"/>
        <end position="213"/>
    </location>
</feature>
<dbReference type="EMBL" id="CP012661">
    <property type="protein sequence ID" value="AMY71459.1"/>
    <property type="molecule type" value="Genomic_DNA"/>
</dbReference>
<dbReference type="Proteomes" id="UP000076128">
    <property type="component" value="Chromosome"/>
</dbReference>
<dbReference type="InterPro" id="IPR027385">
    <property type="entry name" value="Beta-barrel_OMP"/>
</dbReference>
<protein>
    <submittedName>
        <fullName evidence="4">Lipid A oxidase</fullName>
    </submittedName>
</protein>
<dbReference type="PATRIC" id="fig|1335048.3.peg.4413"/>
<dbReference type="InterPro" id="IPR011250">
    <property type="entry name" value="OMP/PagP_B-barrel"/>
</dbReference>